<gene>
    <name evidence="1" type="ORF">TIFTF001_008076</name>
</gene>
<reference evidence="1" key="1">
    <citation type="submission" date="2023-07" db="EMBL/GenBank/DDBJ databases">
        <title>draft genome sequence of fig (Ficus carica).</title>
        <authorList>
            <person name="Takahashi T."/>
            <person name="Nishimura K."/>
        </authorList>
    </citation>
    <scope>NUCLEOTIDE SEQUENCE</scope>
</reference>
<accession>A0AA88DGU7</accession>
<dbReference type="EMBL" id="BTGU01000008">
    <property type="protein sequence ID" value="GMN38844.1"/>
    <property type="molecule type" value="Genomic_DNA"/>
</dbReference>
<organism evidence="1 2">
    <name type="scientific">Ficus carica</name>
    <name type="common">Common fig</name>
    <dbReference type="NCBI Taxonomy" id="3494"/>
    <lineage>
        <taxon>Eukaryota</taxon>
        <taxon>Viridiplantae</taxon>
        <taxon>Streptophyta</taxon>
        <taxon>Embryophyta</taxon>
        <taxon>Tracheophyta</taxon>
        <taxon>Spermatophyta</taxon>
        <taxon>Magnoliopsida</taxon>
        <taxon>eudicotyledons</taxon>
        <taxon>Gunneridae</taxon>
        <taxon>Pentapetalae</taxon>
        <taxon>rosids</taxon>
        <taxon>fabids</taxon>
        <taxon>Rosales</taxon>
        <taxon>Moraceae</taxon>
        <taxon>Ficeae</taxon>
        <taxon>Ficus</taxon>
    </lineage>
</organism>
<keyword evidence="2" id="KW-1185">Reference proteome</keyword>
<evidence type="ECO:0000313" key="1">
    <source>
        <dbReference type="EMBL" id="GMN38844.1"/>
    </source>
</evidence>
<protein>
    <submittedName>
        <fullName evidence="1">Uncharacterized protein</fullName>
    </submittedName>
</protein>
<sequence>MPRLSRFSTDQAIKGCRLCELFSPVTRVASSPRSDFSLFAMSSTTISPWCRDSDIASLYPRLWLAAMMVERREERNR</sequence>
<proteinExistence type="predicted"/>
<dbReference type="AlphaFoldDB" id="A0AA88DGU7"/>
<dbReference type="Proteomes" id="UP001187192">
    <property type="component" value="Unassembled WGS sequence"/>
</dbReference>
<evidence type="ECO:0000313" key="2">
    <source>
        <dbReference type="Proteomes" id="UP001187192"/>
    </source>
</evidence>
<name>A0AA88DGU7_FICCA</name>
<comment type="caution">
    <text evidence="1">The sequence shown here is derived from an EMBL/GenBank/DDBJ whole genome shotgun (WGS) entry which is preliminary data.</text>
</comment>